<protein>
    <submittedName>
        <fullName evidence="4">Spore maturation protein CgeB</fullName>
    </submittedName>
</protein>
<sequence>MLVLTVAVVLITAAAGLLVSALSTEPLYAFTGLLTAALLIVLVLAVERMAIVARNAAAKSERQAQAAVRDLAEAVTSVERRTKRMERVLNDTAGSVGRSSPIVRRIDASVLALATGGAPGGNTRTGSAATSATASGTEVPGLQAQAISFPDAPETKGTPTFAGLTVLMIADEFTLRAFAHEWTVVTATPDNWREVIEIETPDLVFTESAWEGNGGSWKYHLVGVTAPRPAIVELTAYCRVKGIPTVFWNKEDPPHFEDFLDTARLFDHVFTTDGDKIPDYVDRLGHDRVHLLPFAAQPAIHNPGRIRGVERDKAVVFGGMYFRDKYPERRDQLDILLPAAKKLGLDIFCRNTKEPRYQFPDRFAESVRPGIPYPQMISAYHGFKVVINVNSVTTSDTMCARRVFEATACGAAVVTTPTPAITHFFDDDLLTLVNGEAHAFDRMRTLVASDELRERRVHLAQRRIWENDTYTHRALDVMAALGLEAQAPSAHCSIVVCTNRPDNLPLIIGNCLRQNIAGAIDDLELIIVSHGFSIDPELLESLIDEHRAGASNTADSVSVTTLAAEAEATLGEILNRGFDAARGDFLFRMDDDDFYGANYVRDQLNAIRFSGADLVGKAETYMYFEDEDATYLTFPGKAHRDTDFVRGATFAGPRETFATYRFKEQRTGEDSDFITRLRQGGGRIYSSDRFNYVVNRQADKTRHTWAAADTNLMGTGVLKHIGNDPRQIEL</sequence>
<evidence type="ECO:0000259" key="2">
    <source>
        <dbReference type="Pfam" id="PF00535"/>
    </source>
</evidence>
<dbReference type="Pfam" id="PF13524">
    <property type="entry name" value="Glyco_trans_1_2"/>
    <property type="match status" value="1"/>
</dbReference>
<evidence type="ECO:0000313" key="4">
    <source>
        <dbReference type="EMBL" id="SMY04377.1"/>
    </source>
</evidence>
<name>A0A2H1KXB8_BREAU</name>
<dbReference type="Gene3D" id="3.40.50.2000">
    <property type="entry name" value="Glycogen Phosphorylase B"/>
    <property type="match status" value="1"/>
</dbReference>
<dbReference type="Pfam" id="PF00535">
    <property type="entry name" value="Glycos_transf_2"/>
    <property type="match status" value="1"/>
</dbReference>
<dbReference type="SUPFAM" id="SSF53448">
    <property type="entry name" value="Nucleotide-diphospho-sugar transferases"/>
    <property type="match status" value="1"/>
</dbReference>
<dbReference type="Proteomes" id="UP000234300">
    <property type="component" value="Unassembled WGS sequence"/>
</dbReference>
<feature type="domain" description="Glycosyltransferase 2-like" evidence="2">
    <location>
        <begin position="494"/>
        <end position="661"/>
    </location>
</feature>
<dbReference type="AlphaFoldDB" id="A0A2H1KXB8"/>
<dbReference type="InterPro" id="IPR055259">
    <property type="entry name" value="YkvP/CgeB_Glyco_trans-like"/>
</dbReference>
<feature type="transmembrane region" description="Helical" evidence="1">
    <location>
        <begin position="26"/>
        <end position="46"/>
    </location>
</feature>
<keyword evidence="1" id="KW-0472">Membrane</keyword>
<proteinExistence type="predicted"/>
<dbReference type="Gene3D" id="3.90.550.10">
    <property type="entry name" value="Spore Coat Polysaccharide Biosynthesis Protein SpsA, Chain A"/>
    <property type="match status" value="1"/>
</dbReference>
<keyword evidence="1" id="KW-1133">Transmembrane helix</keyword>
<dbReference type="EMBL" id="FXZI01000019">
    <property type="protein sequence ID" value="SMY04377.1"/>
    <property type="molecule type" value="Genomic_DNA"/>
</dbReference>
<evidence type="ECO:0000313" key="5">
    <source>
        <dbReference type="Proteomes" id="UP000234300"/>
    </source>
</evidence>
<accession>A0A2H1KXB8</accession>
<feature type="domain" description="Spore protein YkvP/CgeB glycosyl transferase-like" evidence="3">
    <location>
        <begin position="343"/>
        <end position="478"/>
    </location>
</feature>
<dbReference type="SUPFAM" id="SSF53756">
    <property type="entry name" value="UDP-Glycosyltransferase/glycogen phosphorylase"/>
    <property type="match status" value="1"/>
</dbReference>
<evidence type="ECO:0000256" key="1">
    <source>
        <dbReference type="SAM" id="Phobius"/>
    </source>
</evidence>
<reference evidence="4 5" key="1">
    <citation type="submission" date="2017-03" db="EMBL/GenBank/DDBJ databases">
        <authorList>
            <person name="Afonso C.L."/>
            <person name="Miller P.J."/>
            <person name="Scott M.A."/>
            <person name="Spackman E."/>
            <person name="Goraichik I."/>
            <person name="Dimitrov K.M."/>
            <person name="Suarez D.L."/>
            <person name="Swayne D.E."/>
        </authorList>
    </citation>
    <scope>NUCLEOTIDE SEQUENCE [LARGE SCALE GENOMIC DNA]</scope>
    <source>
        <strain evidence="5">8(6)</strain>
    </source>
</reference>
<dbReference type="InterPro" id="IPR001173">
    <property type="entry name" value="Glyco_trans_2-like"/>
</dbReference>
<dbReference type="InterPro" id="IPR029044">
    <property type="entry name" value="Nucleotide-diphossugar_trans"/>
</dbReference>
<evidence type="ECO:0000259" key="3">
    <source>
        <dbReference type="Pfam" id="PF13524"/>
    </source>
</evidence>
<organism evidence="4 5">
    <name type="scientific">Brevibacterium aurantiacum</name>
    <dbReference type="NCBI Taxonomy" id="273384"/>
    <lineage>
        <taxon>Bacteria</taxon>
        <taxon>Bacillati</taxon>
        <taxon>Actinomycetota</taxon>
        <taxon>Actinomycetes</taxon>
        <taxon>Micrococcales</taxon>
        <taxon>Brevibacteriaceae</taxon>
        <taxon>Brevibacterium</taxon>
    </lineage>
</organism>
<keyword evidence="1" id="KW-0812">Transmembrane</keyword>
<gene>
    <name evidence="4" type="ORF">BAURA86_03659</name>
</gene>